<dbReference type="GO" id="GO:0000235">
    <property type="term" value="C:astral microtubule"/>
    <property type="evidence" value="ECO:0007669"/>
    <property type="project" value="TreeGrafter"/>
</dbReference>
<evidence type="ECO:0000313" key="4">
    <source>
        <dbReference type="EMBL" id="RXN12315.1"/>
    </source>
</evidence>
<reference evidence="4 5" key="1">
    <citation type="submission" date="2018-03" db="EMBL/GenBank/DDBJ databases">
        <title>Draft genome sequence of Rohu Carp (Labeo rohita).</title>
        <authorList>
            <person name="Das P."/>
            <person name="Kushwaha B."/>
            <person name="Joshi C.G."/>
            <person name="Kumar D."/>
            <person name="Nagpure N.S."/>
            <person name="Sahoo L."/>
            <person name="Das S.P."/>
            <person name="Bit A."/>
            <person name="Patnaik S."/>
            <person name="Meher P.K."/>
            <person name="Jayasankar P."/>
            <person name="Koringa P.G."/>
            <person name="Patel N.V."/>
            <person name="Hinsu A.T."/>
            <person name="Kumar R."/>
            <person name="Pandey M."/>
            <person name="Agarwal S."/>
            <person name="Srivastava S."/>
            <person name="Singh M."/>
            <person name="Iquebal M.A."/>
            <person name="Jaiswal S."/>
            <person name="Angadi U.B."/>
            <person name="Kumar N."/>
            <person name="Raza M."/>
            <person name="Shah T.M."/>
            <person name="Rai A."/>
            <person name="Jena J.K."/>
        </authorList>
    </citation>
    <scope>NUCLEOTIDE SEQUENCE [LARGE SCALE GENOMIC DNA]</scope>
    <source>
        <strain evidence="4">DASCIFA01</strain>
        <tissue evidence="4">Testis</tissue>
    </source>
</reference>
<evidence type="ECO:0000313" key="3">
    <source>
        <dbReference type="EMBL" id="RXN06613.1"/>
    </source>
</evidence>
<evidence type="ECO:0000313" key="5">
    <source>
        <dbReference type="Proteomes" id="UP000290572"/>
    </source>
</evidence>
<evidence type="ECO:0000256" key="2">
    <source>
        <dbReference type="SAM" id="MobiDB-lite"/>
    </source>
</evidence>
<accession>A0A498M3T3</accession>
<feature type="compositionally biased region" description="Basic and acidic residues" evidence="2">
    <location>
        <begin position="261"/>
        <end position="290"/>
    </location>
</feature>
<dbReference type="PANTHER" id="PTHR14739">
    <property type="entry name" value="MICROTUBULE-ASSOCIATED PROTEIN 9"/>
    <property type="match status" value="1"/>
</dbReference>
<dbReference type="PANTHER" id="PTHR14739:SF9">
    <property type="entry name" value="MICROTUBULE-ASSOCIATED PROTEIN 9"/>
    <property type="match status" value="1"/>
</dbReference>
<dbReference type="GO" id="GO:0090307">
    <property type="term" value="P:mitotic spindle assembly"/>
    <property type="evidence" value="ECO:0007669"/>
    <property type="project" value="TreeGrafter"/>
</dbReference>
<feature type="coiled-coil region" evidence="1">
    <location>
        <begin position="167"/>
        <end position="197"/>
    </location>
</feature>
<protein>
    <submittedName>
        <fullName evidence="4">Microtubule-associated 9-like protein</fullName>
    </submittedName>
</protein>
<dbReference type="GO" id="GO:1902412">
    <property type="term" value="P:regulation of mitotic cytokinesis"/>
    <property type="evidence" value="ECO:0007669"/>
    <property type="project" value="TreeGrafter"/>
</dbReference>
<sequence>MSPRPKPRQRTANMCDIGQLEEETQAESTACSRTATSSMSIALSNTFSSEKSHTSTNDSVMGPGEDQAMSEKSKGQSFSTAEQMSKAPATVGSAASEESKERNYSTSFEEMNTFKLSVLSSRKSKSSYTAESKYLGTLKILDQKTQETQQVPKAADSLRAAVYQEWLKKKEETLKITQRAKKQEEKLKEEKIQEEKLGKIADAKASYDAWKEKKGEVIRKKVKEKQEAIKQQQMEIDKTHEKKETAKQVFEKWKEEHDSILKDRMRQKKQTERRQKLEQVKEKEERKKDSSSAFTEWSDRKKDVIEERIRAERKKEKIKEVEETYEKEEKEKMALEMYEKWLVCYSKFLY</sequence>
<feature type="compositionally biased region" description="Polar residues" evidence="2">
    <location>
        <begin position="42"/>
        <end position="59"/>
    </location>
</feature>
<dbReference type="GO" id="GO:0008017">
    <property type="term" value="F:microtubule binding"/>
    <property type="evidence" value="ECO:0007669"/>
    <property type="project" value="TreeGrafter"/>
</dbReference>
<keyword evidence="5" id="KW-1185">Reference proteome</keyword>
<comment type="caution">
    <text evidence="4">The sequence shown here is derived from an EMBL/GenBank/DDBJ whole genome shotgun (WGS) entry which is preliminary data.</text>
</comment>
<proteinExistence type="predicted"/>
<dbReference type="AlphaFoldDB" id="A0A498M3T3"/>
<feature type="region of interest" description="Disordered" evidence="2">
    <location>
        <begin position="261"/>
        <end position="298"/>
    </location>
</feature>
<dbReference type="EMBL" id="QBIY01013072">
    <property type="protein sequence ID" value="RXN12315.1"/>
    <property type="molecule type" value="Genomic_DNA"/>
</dbReference>
<name>A0A498M3T3_LABRO</name>
<organism evidence="4 5">
    <name type="scientific">Labeo rohita</name>
    <name type="common">Indian major carp</name>
    <name type="synonym">Cyprinus rohita</name>
    <dbReference type="NCBI Taxonomy" id="84645"/>
    <lineage>
        <taxon>Eukaryota</taxon>
        <taxon>Metazoa</taxon>
        <taxon>Chordata</taxon>
        <taxon>Craniata</taxon>
        <taxon>Vertebrata</taxon>
        <taxon>Euteleostomi</taxon>
        <taxon>Actinopterygii</taxon>
        <taxon>Neopterygii</taxon>
        <taxon>Teleostei</taxon>
        <taxon>Ostariophysi</taxon>
        <taxon>Cypriniformes</taxon>
        <taxon>Cyprinidae</taxon>
        <taxon>Labeoninae</taxon>
        <taxon>Labeonini</taxon>
        <taxon>Labeo</taxon>
    </lineage>
</organism>
<dbReference type="GO" id="GO:0000281">
    <property type="term" value="P:mitotic cytokinesis"/>
    <property type="evidence" value="ECO:0007669"/>
    <property type="project" value="InterPro"/>
</dbReference>
<keyword evidence="1" id="KW-0175">Coiled coil</keyword>
<gene>
    <name evidence="4" type="ORF">ROHU_029661</name>
    <name evidence="3" type="ORF">ROHU_032722</name>
</gene>
<dbReference type="Proteomes" id="UP000290572">
    <property type="component" value="Unassembled WGS sequence"/>
</dbReference>
<dbReference type="InterPro" id="IPR026106">
    <property type="entry name" value="MAP9"/>
</dbReference>
<feature type="region of interest" description="Disordered" evidence="2">
    <location>
        <begin position="42"/>
        <end position="106"/>
    </location>
</feature>
<evidence type="ECO:0000256" key="1">
    <source>
        <dbReference type="SAM" id="Coils"/>
    </source>
</evidence>
<dbReference type="EMBL" id="QBIY01013361">
    <property type="protein sequence ID" value="RXN06613.1"/>
    <property type="molecule type" value="Genomic_DNA"/>
</dbReference>